<dbReference type="PANTHER" id="PTHR30065">
    <property type="entry name" value="FLAGELLAR BIOSYNTHETIC PROTEIN FLIR"/>
    <property type="match status" value="1"/>
</dbReference>
<evidence type="ECO:0000256" key="3">
    <source>
        <dbReference type="ARBA" id="ARBA00022475"/>
    </source>
</evidence>
<dbReference type="GO" id="GO:0005886">
    <property type="term" value="C:plasma membrane"/>
    <property type="evidence" value="ECO:0007669"/>
    <property type="project" value="UniProtKB-SubCell"/>
</dbReference>
<feature type="transmembrane region" description="Helical" evidence="7">
    <location>
        <begin position="18"/>
        <end position="35"/>
    </location>
</feature>
<feature type="transmembrane region" description="Helical" evidence="7">
    <location>
        <begin position="105"/>
        <end position="125"/>
    </location>
</feature>
<dbReference type="InterPro" id="IPR002010">
    <property type="entry name" value="T3SS_IM_R"/>
</dbReference>
<comment type="subcellular location">
    <subcellularLocation>
        <location evidence="1">Cell membrane</location>
        <topology evidence="1">Multi-pass membrane protein</topology>
    </subcellularLocation>
</comment>
<gene>
    <name evidence="8" type="ORF">SAMN02910417_00823</name>
</gene>
<sequence>MFVAVAPLLGQTNVPTRIKAGFALFFTIVLYNVVPSTEIDYAGMFGYSVLVVKEGITGLLIGFAANLCNSIVLFAGHMIDTEIGLAMATEYDPSTRMTVTISGMLYNYFVLLLLLVSDLIGYLIAAFSESYTLIPIGAASFEWDNLLTALIRYMTDLMSIGFRIMLPVFAVVMVMNCILGIMAKVSPQMNMFSVGIQIKLLAGLATMFLTIFLLPYIASYINTEIKQMIVMFIKSMY</sequence>
<keyword evidence="6 7" id="KW-0472">Membrane</keyword>
<keyword evidence="8" id="KW-0282">Flagellum</keyword>
<dbReference type="PANTHER" id="PTHR30065:SF1">
    <property type="entry name" value="SURFACE PRESENTATION OF ANTIGENS PROTEIN SPAR"/>
    <property type="match status" value="1"/>
</dbReference>
<evidence type="ECO:0000313" key="8">
    <source>
        <dbReference type="EMBL" id="SDB10396.1"/>
    </source>
</evidence>
<dbReference type="Proteomes" id="UP000199228">
    <property type="component" value="Unassembled WGS sequence"/>
</dbReference>
<dbReference type="Pfam" id="PF01311">
    <property type="entry name" value="Bac_export_1"/>
    <property type="match status" value="1"/>
</dbReference>
<organism evidence="8 9">
    <name type="scientific">Eubacterium oxidoreducens</name>
    <dbReference type="NCBI Taxonomy" id="1732"/>
    <lineage>
        <taxon>Bacteria</taxon>
        <taxon>Bacillati</taxon>
        <taxon>Bacillota</taxon>
        <taxon>Clostridia</taxon>
        <taxon>Eubacteriales</taxon>
        <taxon>Eubacteriaceae</taxon>
        <taxon>Eubacterium</taxon>
    </lineage>
</organism>
<keyword evidence="4 7" id="KW-0812">Transmembrane</keyword>
<evidence type="ECO:0000256" key="5">
    <source>
        <dbReference type="ARBA" id="ARBA00022989"/>
    </source>
</evidence>
<keyword evidence="5 7" id="KW-1133">Transmembrane helix</keyword>
<dbReference type="GO" id="GO:0006605">
    <property type="term" value="P:protein targeting"/>
    <property type="evidence" value="ECO:0007669"/>
    <property type="project" value="InterPro"/>
</dbReference>
<keyword evidence="9" id="KW-1185">Reference proteome</keyword>
<reference evidence="8 9" key="1">
    <citation type="submission" date="2016-10" db="EMBL/GenBank/DDBJ databases">
        <authorList>
            <person name="de Groot N.N."/>
        </authorList>
    </citation>
    <scope>NUCLEOTIDE SEQUENCE [LARGE SCALE GENOMIC DNA]</scope>
    <source>
        <strain evidence="8 9">DSM 3217</strain>
    </source>
</reference>
<evidence type="ECO:0000256" key="2">
    <source>
        <dbReference type="ARBA" id="ARBA00009772"/>
    </source>
</evidence>
<dbReference type="EMBL" id="FMXR01000006">
    <property type="protein sequence ID" value="SDB10396.1"/>
    <property type="molecule type" value="Genomic_DNA"/>
</dbReference>
<name>A0A1G6APM7_EUBOX</name>
<protein>
    <submittedName>
        <fullName evidence="8">Flagellar biosynthetic protein FliR</fullName>
    </submittedName>
</protein>
<evidence type="ECO:0000256" key="7">
    <source>
        <dbReference type="SAM" id="Phobius"/>
    </source>
</evidence>
<keyword evidence="3" id="KW-1003">Cell membrane</keyword>
<comment type="similarity">
    <text evidence="2">Belongs to the FliR/MopE/SpaR family.</text>
</comment>
<dbReference type="STRING" id="1732.SAMN02910417_00823"/>
<feature type="transmembrane region" description="Helical" evidence="7">
    <location>
        <begin position="55"/>
        <end position="75"/>
    </location>
</feature>
<feature type="transmembrane region" description="Helical" evidence="7">
    <location>
        <begin position="160"/>
        <end position="179"/>
    </location>
</feature>
<evidence type="ECO:0000256" key="1">
    <source>
        <dbReference type="ARBA" id="ARBA00004651"/>
    </source>
</evidence>
<feature type="transmembrane region" description="Helical" evidence="7">
    <location>
        <begin position="200"/>
        <end position="221"/>
    </location>
</feature>
<keyword evidence="8" id="KW-0966">Cell projection</keyword>
<evidence type="ECO:0000256" key="6">
    <source>
        <dbReference type="ARBA" id="ARBA00023136"/>
    </source>
</evidence>
<dbReference type="AlphaFoldDB" id="A0A1G6APM7"/>
<evidence type="ECO:0000313" key="9">
    <source>
        <dbReference type="Proteomes" id="UP000199228"/>
    </source>
</evidence>
<accession>A0A1G6APM7</accession>
<keyword evidence="8" id="KW-0969">Cilium</keyword>
<proteinExistence type="inferred from homology"/>
<dbReference type="PRINTS" id="PR00953">
    <property type="entry name" value="TYPE3IMRPROT"/>
</dbReference>
<evidence type="ECO:0000256" key="4">
    <source>
        <dbReference type="ARBA" id="ARBA00022692"/>
    </source>
</evidence>